<dbReference type="AlphaFoldDB" id="A0A9X2H667"/>
<gene>
    <name evidence="1" type="ORF">BJ978_001435</name>
</gene>
<dbReference type="OrthoDB" id="7875217at2"/>
<organism evidence="1 2">
    <name type="scientific">Agromyces terreus</name>
    <dbReference type="NCBI Taxonomy" id="424795"/>
    <lineage>
        <taxon>Bacteria</taxon>
        <taxon>Bacillati</taxon>
        <taxon>Actinomycetota</taxon>
        <taxon>Actinomycetes</taxon>
        <taxon>Micrococcales</taxon>
        <taxon>Microbacteriaceae</taxon>
        <taxon>Agromyces</taxon>
    </lineage>
</organism>
<dbReference type="Proteomes" id="UP001139722">
    <property type="component" value="Unassembled WGS sequence"/>
</dbReference>
<accession>A0A9X2H667</accession>
<protein>
    <submittedName>
        <fullName evidence="1">Uncharacterized protein</fullName>
    </submittedName>
</protein>
<comment type="caution">
    <text evidence="1">The sequence shown here is derived from an EMBL/GenBank/DDBJ whole genome shotgun (WGS) entry which is preliminary data.</text>
</comment>
<sequence length="154" mass="17020">MKSVVSLADFKAAFGGDFAGPLPDGQVLGSSQSDWPAVMRAIARTGWNVAWNRDGGNVEFGQLHDPDRRHDSFAVRPMPNVQVNFFLGDEVLFDVDLRELEDQSALDALCEVLVLLGRSLRKPVTLSHEGNFDDVVIRYEPGIDEFTLIPIPIP</sequence>
<evidence type="ECO:0000313" key="2">
    <source>
        <dbReference type="Proteomes" id="UP001139722"/>
    </source>
</evidence>
<dbReference type="RefSeq" id="WP_156999161.1">
    <property type="nucleotide sequence ID" value="NZ_BAAANU010000074.1"/>
</dbReference>
<name>A0A9X2H667_9MICO</name>
<reference evidence="1" key="1">
    <citation type="submission" date="2022-06" db="EMBL/GenBank/DDBJ databases">
        <title>Sequencing the genomes of 1000 actinobacteria strains.</title>
        <authorList>
            <person name="Klenk H.-P."/>
        </authorList>
    </citation>
    <scope>NUCLEOTIDE SEQUENCE</scope>
    <source>
        <strain evidence="1">DSM 22016</strain>
    </source>
</reference>
<proteinExistence type="predicted"/>
<dbReference type="EMBL" id="JAMZDY010000001">
    <property type="protein sequence ID" value="MCP2370759.1"/>
    <property type="molecule type" value="Genomic_DNA"/>
</dbReference>
<keyword evidence="2" id="KW-1185">Reference proteome</keyword>
<evidence type="ECO:0000313" key="1">
    <source>
        <dbReference type="EMBL" id="MCP2370759.1"/>
    </source>
</evidence>